<proteinExistence type="predicted"/>
<organism evidence="2 3">
    <name type="scientific">Algivirga pacifica</name>
    <dbReference type="NCBI Taxonomy" id="1162670"/>
    <lineage>
        <taxon>Bacteria</taxon>
        <taxon>Pseudomonadati</taxon>
        <taxon>Bacteroidota</taxon>
        <taxon>Cytophagia</taxon>
        <taxon>Cytophagales</taxon>
        <taxon>Flammeovirgaceae</taxon>
        <taxon>Algivirga</taxon>
    </lineage>
</organism>
<dbReference type="Pfam" id="PF00905">
    <property type="entry name" value="Transpeptidase"/>
    <property type="match status" value="1"/>
</dbReference>
<reference evidence="3" key="1">
    <citation type="journal article" date="2019" name="Int. J. Syst. Evol. Microbiol.">
        <title>The Global Catalogue of Microorganisms (GCM) 10K type strain sequencing project: providing services to taxonomists for standard genome sequencing and annotation.</title>
        <authorList>
            <consortium name="The Broad Institute Genomics Platform"/>
            <consortium name="The Broad Institute Genome Sequencing Center for Infectious Disease"/>
            <person name="Wu L."/>
            <person name="Ma J."/>
        </authorList>
    </citation>
    <scope>NUCLEOTIDE SEQUENCE [LARGE SCALE GENOMIC DNA]</scope>
    <source>
        <strain evidence="3">JCM 18326</strain>
    </source>
</reference>
<protein>
    <recommendedName>
        <fullName evidence="1">Penicillin-binding protein transpeptidase domain-containing protein</fullName>
    </recommendedName>
</protein>
<comment type="caution">
    <text evidence="2">The sequence shown here is derived from an EMBL/GenBank/DDBJ whole genome shotgun (WGS) entry which is preliminary data.</text>
</comment>
<dbReference type="RefSeq" id="WP_345368848.1">
    <property type="nucleotide sequence ID" value="NZ_BAABJX010000009.1"/>
</dbReference>
<keyword evidence="3" id="KW-1185">Reference proteome</keyword>
<dbReference type="Gene3D" id="3.40.710.10">
    <property type="entry name" value="DD-peptidase/beta-lactamase superfamily"/>
    <property type="match status" value="1"/>
</dbReference>
<evidence type="ECO:0000313" key="3">
    <source>
        <dbReference type="Proteomes" id="UP001500298"/>
    </source>
</evidence>
<dbReference type="Proteomes" id="UP001500298">
    <property type="component" value="Unassembled WGS sequence"/>
</dbReference>
<evidence type="ECO:0000313" key="2">
    <source>
        <dbReference type="EMBL" id="GAA4823169.1"/>
    </source>
</evidence>
<feature type="domain" description="Penicillin-binding protein transpeptidase" evidence="1">
    <location>
        <begin position="9"/>
        <end position="62"/>
    </location>
</feature>
<sequence>MYYICLFNEEYTLHSKTGWGNNTDWNVGYIETSDTVWVFALNMDMRDAKVAPLRKSIIYEILREEGIIE</sequence>
<gene>
    <name evidence="2" type="ORF">GCM10023331_04520</name>
</gene>
<dbReference type="EMBL" id="BAABJX010000009">
    <property type="protein sequence ID" value="GAA4823169.1"/>
    <property type="molecule type" value="Genomic_DNA"/>
</dbReference>
<name>A0ABP9D4G8_9BACT</name>
<evidence type="ECO:0000259" key="1">
    <source>
        <dbReference type="Pfam" id="PF00905"/>
    </source>
</evidence>
<dbReference type="InterPro" id="IPR012338">
    <property type="entry name" value="Beta-lactam/transpept-like"/>
</dbReference>
<accession>A0ABP9D4G8</accession>
<dbReference type="InterPro" id="IPR001460">
    <property type="entry name" value="PCN-bd_Tpept"/>
</dbReference>
<dbReference type="SUPFAM" id="SSF56601">
    <property type="entry name" value="beta-lactamase/transpeptidase-like"/>
    <property type="match status" value="1"/>
</dbReference>